<dbReference type="InterPro" id="IPR001245">
    <property type="entry name" value="Ser-Thr/Tyr_kinase_cat_dom"/>
</dbReference>
<reference evidence="14" key="1">
    <citation type="submission" date="2022-05" db="EMBL/GenBank/DDBJ databases">
        <title>The Musa troglodytarum L. genome provides insights into the mechanism of non-climacteric behaviour and enrichment of carotenoids.</title>
        <authorList>
            <person name="Wang J."/>
        </authorList>
    </citation>
    <scope>NUCLEOTIDE SEQUENCE</scope>
    <source>
        <tissue evidence="14">Leaf</tissue>
    </source>
</reference>
<evidence type="ECO:0000256" key="10">
    <source>
        <dbReference type="ARBA" id="ARBA00023180"/>
    </source>
</evidence>
<keyword evidence="14" id="KW-0808">Transferase</keyword>
<dbReference type="PANTHER" id="PTHR48056:SF28">
    <property type="entry name" value="PROTEIN KINASE DOMAIN-CONTAINING PROTEIN"/>
    <property type="match status" value="1"/>
</dbReference>
<evidence type="ECO:0000256" key="2">
    <source>
        <dbReference type="ARBA" id="ARBA00022553"/>
    </source>
</evidence>
<comment type="similarity">
    <text evidence="11">Belongs to the protein kinase superfamily.</text>
</comment>
<dbReference type="Pfam" id="PF00560">
    <property type="entry name" value="LRR_1"/>
    <property type="match status" value="1"/>
</dbReference>
<dbReference type="InterPro" id="IPR000719">
    <property type="entry name" value="Prot_kinase_dom"/>
</dbReference>
<dbReference type="Proteomes" id="UP001055439">
    <property type="component" value="Chromosome 8"/>
</dbReference>
<dbReference type="Pfam" id="PF07714">
    <property type="entry name" value="PK_Tyr_Ser-Thr"/>
    <property type="match status" value="1"/>
</dbReference>
<dbReference type="AlphaFoldDB" id="A0A9E7KZ60"/>
<dbReference type="InterPro" id="IPR050647">
    <property type="entry name" value="Plant_LRR-RLKs"/>
</dbReference>
<dbReference type="InterPro" id="IPR011009">
    <property type="entry name" value="Kinase-like_dom_sf"/>
</dbReference>
<keyword evidence="2" id="KW-0597">Phosphoprotein</keyword>
<dbReference type="GO" id="GO:0004672">
    <property type="term" value="F:protein kinase activity"/>
    <property type="evidence" value="ECO:0007669"/>
    <property type="project" value="InterPro"/>
</dbReference>
<dbReference type="Gene3D" id="1.10.510.10">
    <property type="entry name" value="Transferase(Phosphotransferase) domain 1"/>
    <property type="match status" value="1"/>
</dbReference>
<dbReference type="InterPro" id="IPR032675">
    <property type="entry name" value="LRR_dom_sf"/>
</dbReference>
<feature type="domain" description="Protein kinase" evidence="13">
    <location>
        <begin position="502"/>
        <end position="799"/>
    </location>
</feature>
<organism evidence="14 15">
    <name type="scientific">Musa troglodytarum</name>
    <name type="common">fe'i banana</name>
    <dbReference type="NCBI Taxonomy" id="320322"/>
    <lineage>
        <taxon>Eukaryota</taxon>
        <taxon>Viridiplantae</taxon>
        <taxon>Streptophyta</taxon>
        <taxon>Embryophyta</taxon>
        <taxon>Tracheophyta</taxon>
        <taxon>Spermatophyta</taxon>
        <taxon>Magnoliopsida</taxon>
        <taxon>Liliopsida</taxon>
        <taxon>Zingiberales</taxon>
        <taxon>Musaceae</taxon>
        <taxon>Musa</taxon>
    </lineage>
</organism>
<proteinExistence type="inferred from homology"/>
<dbReference type="Gene3D" id="3.30.200.20">
    <property type="entry name" value="Phosphorylase Kinase, domain 1"/>
    <property type="match status" value="1"/>
</dbReference>
<evidence type="ECO:0000313" key="14">
    <source>
        <dbReference type="EMBL" id="URE39833.1"/>
    </source>
</evidence>
<dbReference type="Pfam" id="PF13855">
    <property type="entry name" value="LRR_8"/>
    <property type="match status" value="1"/>
</dbReference>
<keyword evidence="15" id="KW-1185">Reference proteome</keyword>
<evidence type="ECO:0000256" key="4">
    <source>
        <dbReference type="ARBA" id="ARBA00022692"/>
    </source>
</evidence>
<dbReference type="SUPFAM" id="SSF52058">
    <property type="entry name" value="L domain-like"/>
    <property type="match status" value="1"/>
</dbReference>
<evidence type="ECO:0000256" key="3">
    <source>
        <dbReference type="ARBA" id="ARBA00022614"/>
    </source>
</evidence>
<dbReference type="GO" id="GO:0033612">
    <property type="term" value="F:receptor serine/threonine kinase binding"/>
    <property type="evidence" value="ECO:0007669"/>
    <property type="project" value="TreeGrafter"/>
</dbReference>
<evidence type="ECO:0000256" key="8">
    <source>
        <dbReference type="ARBA" id="ARBA00023136"/>
    </source>
</evidence>
<keyword evidence="8 12" id="KW-0472">Membrane</keyword>
<evidence type="ECO:0000256" key="11">
    <source>
        <dbReference type="ARBA" id="ARBA00038349"/>
    </source>
</evidence>
<evidence type="ECO:0000313" key="15">
    <source>
        <dbReference type="Proteomes" id="UP001055439"/>
    </source>
</evidence>
<name>A0A9E7KZ60_9LILI</name>
<dbReference type="GO" id="GO:0016020">
    <property type="term" value="C:membrane"/>
    <property type="evidence" value="ECO:0007669"/>
    <property type="project" value="UniProtKB-SubCell"/>
</dbReference>
<feature type="transmembrane region" description="Helical" evidence="12">
    <location>
        <begin position="129"/>
        <end position="153"/>
    </location>
</feature>
<evidence type="ECO:0000256" key="12">
    <source>
        <dbReference type="SAM" id="Phobius"/>
    </source>
</evidence>
<dbReference type="EMBL" id="CP097510">
    <property type="protein sequence ID" value="URE39833.1"/>
    <property type="molecule type" value="Genomic_DNA"/>
</dbReference>
<dbReference type="PANTHER" id="PTHR48056">
    <property type="entry name" value="LRR RECEPTOR-LIKE SERINE/THREONINE-PROTEIN KINASE-RELATED"/>
    <property type="match status" value="1"/>
</dbReference>
<evidence type="ECO:0000256" key="7">
    <source>
        <dbReference type="ARBA" id="ARBA00022989"/>
    </source>
</evidence>
<keyword evidence="7 12" id="KW-1133">Transmembrane helix</keyword>
<keyword evidence="4 12" id="KW-0812">Transmembrane</keyword>
<dbReference type="PROSITE" id="PS50011">
    <property type="entry name" value="PROTEIN_KINASE_DOM"/>
    <property type="match status" value="1"/>
</dbReference>
<keyword evidence="6" id="KW-0677">Repeat</keyword>
<protein>
    <submittedName>
        <fullName evidence="14">Kinase-like protein</fullName>
    </submittedName>
</protein>
<keyword evidence="9" id="KW-0675">Receptor</keyword>
<dbReference type="FunFam" id="3.80.10.10:FF:000731">
    <property type="entry name" value="Leucine-rich repeat receptor-like protein kinase"/>
    <property type="match status" value="1"/>
</dbReference>
<evidence type="ECO:0000256" key="9">
    <source>
        <dbReference type="ARBA" id="ARBA00023170"/>
    </source>
</evidence>
<gene>
    <name evidence="14" type="ORF">MUK42_12737</name>
</gene>
<keyword evidence="3" id="KW-0433">Leucine-rich repeat</keyword>
<accession>A0A9E7KZ60</accession>
<sequence length="799" mass="86033">MGEEKERRSNIEERRIMNPLNLMPVSTDRYWEPSQGKKHCAVGADLPPEMNWVYTGGEDGARSGVLIRGVRLREAFAASIPLTSSVPTISSPPLCSKNPIFWLLCNSSPQLLSSLHPKMASLPPKAAPFPLFSLLSCSSFFFFLCCFAVYFSFASSEPSSADVVLLLNKIKPALQGSAANAELSSWNVSFPLCLWRGLRWSAGGSAAEIRCEDDLALRSNLSLSSDPSLHLLSIRLPAAALAGSLPPELGLFSYLESLYLDVNSLTGPIPLELGNGPALSDLDLAGNALEGALPPSIWNLCDRLVSLRLHGNDLSGSVPDPAMPSSSCKKLKVLDLSDNRFQGSFPKFVSEFSGLEELDLSNNRFSGSITDSLAGLGKLVRLNLSYNNFTGPLPASFGESKFTAEAFQGNPGLCGPPLGKCGSGSGLSSGAIAGIVIGLLAGAVVLASVSIGWVQGGKRRNRVRKADEEADMVFEEDGNGGGDGKLIVFQGGEHLSLEDVLNATGQVMEKTSYGTVYKAKLADGGNISLRLLREGSCKDQAECSPVIRQLGRVRHENLTALRAFYQGKRGEKLLIYDYHPSRSLHDLLHDTRAGKPLLNWPRRHKIALGVARGLAHLHNGLETPITHGNVRSKNVHIDEYFVPRLTEFGLDKLMVPAVADEMVSAAKCDGYKAPELQKMKKCGSRTDVYAFGILLLEILMGRKPGKGTGEGADLPALVKVAVLEETTMEVFDVEVLKGTRSPMEDGLVQALKLAMGCCAPAAAARPDMNEVVKLLEESRPRNRSALYTPTDRSEIGTPF</sequence>
<evidence type="ECO:0000256" key="5">
    <source>
        <dbReference type="ARBA" id="ARBA00022729"/>
    </source>
</evidence>
<evidence type="ECO:0000259" key="13">
    <source>
        <dbReference type="PROSITE" id="PS50011"/>
    </source>
</evidence>
<comment type="subcellular location">
    <subcellularLocation>
        <location evidence="1">Membrane</location>
        <topology evidence="1">Single-pass membrane protein</topology>
    </subcellularLocation>
</comment>
<dbReference type="OrthoDB" id="1890790at2759"/>
<dbReference type="Gene3D" id="3.80.10.10">
    <property type="entry name" value="Ribonuclease Inhibitor"/>
    <property type="match status" value="2"/>
</dbReference>
<feature type="transmembrane region" description="Helical" evidence="12">
    <location>
        <begin position="431"/>
        <end position="454"/>
    </location>
</feature>
<dbReference type="SUPFAM" id="SSF56112">
    <property type="entry name" value="Protein kinase-like (PK-like)"/>
    <property type="match status" value="1"/>
</dbReference>
<keyword evidence="5" id="KW-0732">Signal</keyword>
<keyword evidence="10" id="KW-0325">Glycoprotein</keyword>
<keyword evidence="14" id="KW-0418">Kinase</keyword>
<evidence type="ECO:0000256" key="6">
    <source>
        <dbReference type="ARBA" id="ARBA00022737"/>
    </source>
</evidence>
<dbReference type="InterPro" id="IPR001611">
    <property type="entry name" value="Leu-rich_rpt"/>
</dbReference>
<evidence type="ECO:0000256" key="1">
    <source>
        <dbReference type="ARBA" id="ARBA00004167"/>
    </source>
</evidence>
<dbReference type="GO" id="GO:0005524">
    <property type="term" value="F:ATP binding"/>
    <property type="evidence" value="ECO:0007669"/>
    <property type="project" value="InterPro"/>
</dbReference>